<dbReference type="STRING" id="349215.A11S_1207"/>
<dbReference type="EMBL" id="CP003538">
    <property type="protein sequence ID" value="AGH98020.1"/>
    <property type="molecule type" value="Genomic_DNA"/>
</dbReference>
<dbReference type="Gene3D" id="3.20.20.450">
    <property type="entry name" value="EAL domain"/>
    <property type="match status" value="1"/>
</dbReference>
<feature type="domain" description="EAL" evidence="1">
    <location>
        <begin position="33"/>
        <end position="301"/>
    </location>
</feature>
<dbReference type="OrthoDB" id="9779930at2"/>
<dbReference type="RefSeq" id="WP_015467558.1">
    <property type="nucleotide sequence ID" value="NC_020812.1"/>
</dbReference>
<evidence type="ECO:0000259" key="1">
    <source>
        <dbReference type="PROSITE" id="PS50883"/>
    </source>
</evidence>
<dbReference type="AlphaFoldDB" id="M4VHS6"/>
<dbReference type="HOGENOM" id="CLU_899575_0_0_5"/>
<dbReference type="SUPFAM" id="SSF141868">
    <property type="entry name" value="EAL domain-like"/>
    <property type="match status" value="1"/>
</dbReference>
<dbReference type="Pfam" id="PF00563">
    <property type="entry name" value="EAL"/>
    <property type="match status" value="1"/>
</dbReference>
<organism evidence="2 3">
    <name type="scientific">Micavibrio aeruginosavorus EPB</name>
    <dbReference type="NCBI Taxonomy" id="349215"/>
    <lineage>
        <taxon>Bacteria</taxon>
        <taxon>Pseudomonadati</taxon>
        <taxon>Bdellovibrionota</taxon>
        <taxon>Bdellovibrionia</taxon>
        <taxon>Bdellovibrionales</taxon>
        <taxon>Pseudobdellovibrionaceae</taxon>
        <taxon>Micavibrio</taxon>
    </lineage>
</organism>
<gene>
    <name evidence="2" type="ORF">A11S_1207</name>
</gene>
<proteinExistence type="predicted"/>
<dbReference type="Proteomes" id="UP000011932">
    <property type="component" value="Chromosome"/>
</dbReference>
<evidence type="ECO:0000313" key="3">
    <source>
        <dbReference type="Proteomes" id="UP000011932"/>
    </source>
</evidence>
<dbReference type="PROSITE" id="PS50883">
    <property type="entry name" value="EAL"/>
    <property type="match status" value="1"/>
</dbReference>
<dbReference type="InterPro" id="IPR035919">
    <property type="entry name" value="EAL_sf"/>
</dbReference>
<accession>M4VHS6</accession>
<protein>
    <recommendedName>
        <fullName evidence="1">EAL domain-containing protein</fullName>
    </recommendedName>
</protein>
<dbReference type="InterPro" id="IPR001633">
    <property type="entry name" value="EAL_dom"/>
</dbReference>
<sequence>MNKNRTALFQDLIAVTRMDLDMKHAAGAVSDHDAQIAGELLAALAAGRYHFIAETWHNNHDESADLVTYPAELLLRAYTVDGTAIKPLEPITILSRSGLQSNFDQALILAGLDQALSQGLHPVSINTSARNVSNPSFWYDVCDMLSDDFTPEEIHGQLTLEVTEDDLADSPCRDILLAMKRQFGCSFAIDDFYHDYVENSGHHGIGSRDWLRLDNLRDIVDYVKIDGVTVEAALDRDSPFNLADLVDRIKHIVPDVKIVLERIKNADQAHAFNAVSDAVQGLHLTHDRDTFRRELFIAARNFPPRPENL</sequence>
<dbReference type="KEGG" id="man:A11S_1207"/>
<reference evidence="2 3" key="1">
    <citation type="journal article" date="2013" name="ISME J.">
        <title>By their genes ye shall know them: genomic signatures of predatory bacteria.</title>
        <authorList>
            <person name="Pasternak Z."/>
            <person name="Pietrokovski S."/>
            <person name="Rotem O."/>
            <person name="Gophna U."/>
            <person name="Lurie-Weinberger M.N."/>
            <person name="Jurkevitch E."/>
        </authorList>
    </citation>
    <scope>NUCLEOTIDE SEQUENCE [LARGE SCALE GENOMIC DNA]</scope>
    <source>
        <strain evidence="2">EPB</strain>
    </source>
</reference>
<evidence type="ECO:0000313" key="2">
    <source>
        <dbReference type="EMBL" id="AGH98020.1"/>
    </source>
</evidence>
<name>M4VHS6_9BACT</name>